<comment type="subcellular location">
    <subcellularLocation>
        <location evidence="1">Cell membrane</location>
        <topology evidence="1">Multi-pass membrane protein</topology>
    </subcellularLocation>
</comment>
<evidence type="ECO:0000256" key="2">
    <source>
        <dbReference type="ARBA" id="ARBA00010992"/>
    </source>
</evidence>
<dbReference type="Proteomes" id="UP001595548">
    <property type="component" value="Unassembled WGS sequence"/>
</dbReference>
<feature type="transmembrane region" description="Helical" evidence="9">
    <location>
        <begin position="51"/>
        <end position="71"/>
    </location>
</feature>
<dbReference type="PANTHER" id="PTHR48023:SF4">
    <property type="entry name" value="D-XYLOSE-PROTON SYMPORTER-LIKE 2"/>
    <property type="match status" value="1"/>
</dbReference>
<dbReference type="NCBIfam" id="TIGR00879">
    <property type="entry name" value="SP"/>
    <property type="match status" value="1"/>
</dbReference>
<feature type="transmembrane region" description="Helical" evidence="9">
    <location>
        <begin position="83"/>
        <end position="103"/>
    </location>
</feature>
<dbReference type="PROSITE" id="PS50850">
    <property type="entry name" value="MFS"/>
    <property type="match status" value="1"/>
</dbReference>
<evidence type="ECO:0000313" key="12">
    <source>
        <dbReference type="Proteomes" id="UP001595548"/>
    </source>
</evidence>
<evidence type="ECO:0000259" key="10">
    <source>
        <dbReference type="PROSITE" id="PS50850"/>
    </source>
</evidence>
<feature type="transmembrane region" description="Helical" evidence="9">
    <location>
        <begin position="332"/>
        <end position="353"/>
    </location>
</feature>
<dbReference type="InterPro" id="IPR005828">
    <property type="entry name" value="MFS_sugar_transport-like"/>
</dbReference>
<feature type="domain" description="Major facilitator superfamily (MFS) profile" evidence="10">
    <location>
        <begin position="18"/>
        <end position="462"/>
    </location>
</feature>
<dbReference type="Gene3D" id="1.20.1250.20">
    <property type="entry name" value="MFS general substrate transporter like domains"/>
    <property type="match status" value="2"/>
</dbReference>
<protein>
    <submittedName>
        <fullName evidence="11">Sugar porter family MFS transporter</fullName>
    </submittedName>
</protein>
<dbReference type="PROSITE" id="PS00217">
    <property type="entry name" value="SUGAR_TRANSPORT_2"/>
    <property type="match status" value="1"/>
</dbReference>
<dbReference type="InterPro" id="IPR047984">
    <property type="entry name" value="XylE-like"/>
</dbReference>
<keyword evidence="12" id="KW-1185">Reference proteome</keyword>
<dbReference type="InterPro" id="IPR020846">
    <property type="entry name" value="MFS_dom"/>
</dbReference>
<keyword evidence="5 9" id="KW-0812">Transmembrane</keyword>
<evidence type="ECO:0000256" key="7">
    <source>
        <dbReference type="ARBA" id="ARBA00023136"/>
    </source>
</evidence>
<keyword evidence="4" id="KW-1003">Cell membrane</keyword>
<dbReference type="SUPFAM" id="SSF103473">
    <property type="entry name" value="MFS general substrate transporter"/>
    <property type="match status" value="1"/>
</dbReference>
<keyword evidence="6 9" id="KW-1133">Transmembrane helix</keyword>
<feature type="transmembrane region" description="Helical" evidence="9">
    <location>
        <begin position="184"/>
        <end position="203"/>
    </location>
</feature>
<dbReference type="PANTHER" id="PTHR48023">
    <property type="entry name" value="D-XYLOSE-PROTON SYMPORTER-LIKE 2"/>
    <property type="match status" value="1"/>
</dbReference>
<evidence type="ECO:0000256" key="3">
    <source>
        <dbReference type="ARBA" id="ARBA00022448"/>
    </source>
</evidence>
<dbReference type="CDD" id="cd17359">
    <property type="entry name" value="MFS_XylE_like"/>
    <property type="match status" value="1"/>
</dbReference>
<dbReference type="PRINTS" id="PR00171">
    <property type="entry name" value="SUGRTRNSPORT"/>
</dbReference>
<dbReference type="Pfam" id="PF00083">
    <property type="entry name" value="Sugar_tr"/>
    <property type="match status" value="1"/>
</dbReference>
<evidence type="ECO:0000256" key="9">
    <source>
        <dbReference type="SAM" id="Phobius"/>
    </source>
</evidence>
<dbReference type="RefSeq" id="WP_382414373.1">
    <property type="nucleotide sequence ID" value="NZ_AP031500.1"/>
</dbReference>
<feature type="transmembrane region" description="Helical" evidence="9">
    <location>
        <begin position="373"/>
        <end position="396"/>
    </location>
</feature>
<evidence type="ECO:0000256" key="1">
    <source>
        <dbReference type="ARBA" id="ARBA00004651"/>
    </source>
</evidence>
<comment type="caution">
    <text evidence="11">The sequence shown here is derived from an EMBL/GenBank/DDBJ whole genome shotgun (WGS) entry which is preliminary data.</text>
</comment>
<dbReference type="PROSITE" id="PS00216">
    <property type="entry name" value="SUGAR_TRANSPORT_1"/>
    <property type="match status" value="2"/>
</dbReference>
<keyword evidence="7 9" id="KW-0472">Membrane</keyword>
<feature type="transmembrane region" description="Helical" evidence="9">
    <location>
        <begin position="440"/>
        <end position="458"/>
    </location>
</feature>
<accession>A0ABV7HSB8</accession>
<feature type="transmembrane region" description="Helical" evidence="9">
    <location>
        <begin position="266"/>
        <end position="290"/>
    </location>
</feature>
<evidence type="ECO:0000256" key="6">
    <source>
        <dbReference type="ARBA" id="ARBA00022989"/>
    </source>
</evidence>
<feature type="transmembrane region" description="Helical" evidence="9">
    <location>
        <begin position="12"/>
        <end position="31"/>
    </location>
</feature>
<dbReference type="InterPro" id="IPR005829">
    <property type="entry name" value="Sugar_transporter_CS"/>
</dbReference>
<evidence type="ECO:0000256" key="5">
    <source>
        <dbReference type="ARBA" id="ARBA00022692"/>
    </source>
</evidence>
<feature type="transmembrane region" description="Helical" evidence="9">
    <location>
        <begin position="142"/>
        <end position="164"/>
    </location>
</feature>
<proteinExistence type="inferred from homology"/>
<feature type="transmembrane region" description="Helical" evidence="9">
    <location>
        <begin position="302"/>
        <end position="325"/>
    </location>
</feature>
<evidence type="ECO:0000256" key="4">
    <source>
        <dbReference type="ARBA" id="ARBA00022475"/>
    </source>
</evidence>
<feature type="transmembrane region" description="Helical" evidence="9">
    <location>
        <begin position="109"/>
        <end position="130"/>
    </location>
</feature>
<comment type="similarity">
    <text evidence="2 8">Belongs to the major facilitator superfamily. Sugar transporter (TC 2.A.1.1) family.</text>
</comment>
<dbReference type="InterPro" id="IPR036259">
    <property type="entry name" value="MFS_trans_sf"/>
</dbReference>
<dbReference type="EMBL" id="JBHRTL010000004">
    <property type="protein sequence ID" value="MFC3154227.1"/>
    <property type="molecule type" value="Genomic_DNA"/>
</dbReference>
<feature type="transmembrane region" description="Helical" evidence="9">
    <location>
        <begin position="408"/>
        <end position="434"/>
    </location>
</feature>
<gene>
    <name evidence="11" type="ORF">ACFOEB_03360</name>
</gene>
<dbReference type="InterPro" id="IPR003663">
    <property type="entry name" value="Sugar/inositol_transpt"/>
</dbReference>
<keyword evidence="3 8" id="KW-0813">Transport</keyword>
<name>A0ABV7HSB8_9GAMM</name>
<evidence type="ECO:0000313" key="11">
    <source>
        <dbReference type="EMBL" id="MFC3154227.1"/>
    </source>
</evidence>
<reference evidence="12" key="1">
    <citation type="journal article" date="2019" name="Int. J. Syst. Evol. Microbiol.">
        <title>The Global Catalogue of Microorganisms (GCM) 10K type strain sequencing project: providing services to taxonomists for standard genome sequencing and annotation.</title>
        <authorList>
            <consortium name="The Broad Institute Genomics Platform"/>
            <consortium name="The Broad Institute Genome Sequencing Center for Infectious Disease"/>
            <person name="Wu L."/>
            <person name="Ma J."/>
        </authorList>
    </citation>
    <scope>NUCLEOTIDE SEQUENCE [LARGE SCALE GENOMIC DNA]</scope>
    <source>
        <strain evidence="12">KCTC 52141</strain>
    </source>
</reference>
<organism evidence="11 12">
    <name type="scientific">Gilvimarinus japonicus</name>
    <dbReference type="NCBI Taxonomy" id="1796469"/>
    <lineage>
        <taxon>Bacteria</taxon>
        <taxon>Pseudomonadati</taxon>
        <taxon>Pseudomonadota</taxon>
        <taxon>Gammaproteobacteria</taxon>
        <taxon>Cellvibrionales</taxon>
        <taxon>Cellvibrionaceae</taxon>
        <taxon>Gilvimarinus</taxon>
    </lineage>
</organism>
<sequence length="470" mass="49986">MNNSVSSDQGSTGFIIFISVIATIGGFLFGYDSGVINGTVKGLQIAFDSESAGTGFSVSSMLLGCAAGALFAGRLADRYGRKALLIVSSILFIISAWGSGVAGSTGEFVVYRILGGLAVGAASVMAPAYISEVALARYRGMLTSVQQIAIISGLTASFFSNYFLADSAGGSTAEFWLGYETWRWMFWVELIPAGIFFIALLAIPESPRFLVASGKTEKARAVLVRLYGSVDGTAKLTEISDSMAADHHRPRFSDLIDKAAGKVRPVVWIGLGLAILQQFVGINVVFYYGAVLWEAAGFTESQALLVNVLSGSISIAACFITFFLVDKIGRKPLLWFGSAGMAISLGVVAYAFAGAPVDAAGNLQLSDDSGLLALFGANIYVFLFNLSWGPVVWIMLGEMFPNQIRGSGLAVAGLAQWLANFLITWSFPILLAGIGLSAAYGIYTFFAALSVFFVIFMVRETKGKELEEME</sequence>
<dbReference type="InterPro" id="IPR050820">
    <property type="entry name" value="MFS_Sugar_Transporter"/>
</dbReference>
<evidence type="ECO:0000256" key="8">
    <source>
        <dbReference type="RuleBase" id="RU003346"/>
    </source>
</evidence>